<dbReference type="InterPro" id="IPR044730">
    <property type="entry name" value="RNase_H-like_dom_plant"/>
</dbReference>
<dbReference type="InterPro" id="IPR002156">
    <property type="entry name" value="RNaseH_domain"/>
</dbReference>
<protein>
    <recommendedName>
        <fullName evidence="1">RNase H type-1 domain-containing protein</fullName>
    </recommendedName>
</protein>
<dbReference type="PANTHER" id="PTHR47074">
    <property type="entry name" value="BNAC02G40300D PROTEIN"/>
    <property type="match status" value="1"/>
</dbReference>
<dbReference type="GO" id="GO:0004523">
    <property type="term" value="F:RNA-DNA hybrid ribonuclease activity"/>
    <property type="evidence" value="ECO:0007669"/>
    <property type="project" value="InterPro"/>
</dbReference>
<reference evidence="2" key="1">
    <citation type="journal article" date="2023" name="Plant J.">
        <title>Genome sequences and population genomics provide insights into the demographic history, inbreeding, and mutation load of two 'living fossil' tree species of Dipteronia.</title>
        <authorList>
            <person name="Feng Y."/>
            <person name="Comes H.P."/>
            <person name="Chen J."/>
            <person name="Zhu S."/>
            <person name="Lu R."/>
            <person name="Zhang X."/>
            <person name="Li P."/>
            <person name="Qiu J."/>
            <person name="Olsen K.M."/>
            <person name="Qiu Y."/>
        </authorList>
    </citation>
    <scope>NUCLEOTIDE SEQUENCE</scope>
    <source>
        <strain evidence="2">NBL</strain>
    </source>
</reference>
<organism evidence="2 3">
    <name type="scientific">Dipteronia sinensis</name>
    <dbReference type="NCBI Taxonomy" id="43782"/>
    <lineage>
        <taxon>Eukaryota</taxon>
        <taxon>Viridiplantae</taxon>
        <taxon>Streptophyta</taxon>
        <taxon>Embryophyta</taxon>
        <taxon>Tracheophyta</taxon>
        <taxon>Spermatophyta</taxon>
        <taxon>Magnoliopsida</taxon>
        <taxon>eudicotyledons</taxon>
        <taxon>Gunneridae</taxon>
        <taxon>Pentapetalae</taxon>
        <taxon>rosids</taxon>
        <taxon>malvids</taxon>
        <taxon>Sapindales</taxon>
        <taxon>Sapindaceae</taxon>
        <taxon>Hippocastanoideae</taxon>
        <taxon>Acereae</taxon>
        <taxon>Dipteronia</taxon>
    </lineage>
</organism>
<accession>A0AAD9ZV92</accession>
<dbReference type="InterPro" id="IPR052929">
    <property type="entry name" value="RNase_H-like_EbsB-rel"/>
</dbReference>
<dbReference type="Pfam" id="PF13456">
    <property type="entry name" value="RVT_3"/>
    <property type="match status" value="1"/>
</dbReference>
<dbReference type="PANTHER" id="PTHR47074:SF11">
    <property type="entry name" value="REVERSE TRANSCRIPTASE-LIKE PROTEIN"/>
    <property type="match status" value="1"/>
</dbReference>
<proteinExistence type="predicted"/>
<sequence>MVGINCRNWWFLVRNLFCQNSRIPSESSPQAVPLLRPGLALTGSHPPPPLPPSPPPSHGHLKLNRAVALRKNSRSIGTCATIRDDNGRVLAARFNQLPGSFNLEVGELIALRKGLLLALFCNLHIDIAEVASPNVLSILNDPAPPVGGSKFLVQDIKAMFLDVGICKSQVISKAGNSLAHKLALEAFSSVKECHWLDSSPLPRFSSV</sequence>
<dbReference type="Proteomes" id="UP001281410">
    <property type="component" value="Unassembled WGS sequence"/>
</dbReference>
<dbReference type="AlphaFoldDB" id="A0AAD9ZV92"/>
<name>A0AAD9ZV92_9ROSI</name>
<comment type="caution">
    <text evidence="2">The sequence shown here is derived from an EMBL/GenBank/DDBJ whole genome shotgun (WGS) entry which is preliminary data.</text>
</comment>
<dbReference type="EMBL" id="JANJYJ010000008">
    <property type="protein sequence ID" value="KAK3193073.1"/>
    <property type="molecule type" value="Genomic_DNA"/>
</dbReference>
<keyword evidence="3" id="KW-1185">Reference proteome</keyword>
<evidence type="ECO:0000313" key="3">
    <source>
        <dbReference type="Proteomes" id="UP001281410"/>
    </source>
</evidence>
<evidence type="ECO:0000259" key="1">
    <source>
        <dbReference type="Pfam" id="PF13456"/>
    </source>
</evidence>
<evidence type="ECO:0000313" key="2">
    <source>
        <dbReference type="EMBL" id="KAK3193073.1"/>
    </source>
</evidence>
<feature type="domain" description="RNase H type-1" evidence="1">
    <location>
        <begin position="67"/>
        <end position="184"/>
    </location>
</feature>
<dbReference type="GO" id="GO:0003676">
    <property type="term" value="F:nucleic acid binding"/>
    <property type="evidence" value="ECO:0007669"/>
    <property type="project" value="InterPro"/>
</dbReference>
<dbReference type="CDD" id="cd06222">
    <property type="entry name" value="RNase_H_like"/>
    <property type="match status" value="1"/>
</dbReference>
<gene>
    <name evidence="2" type="ORF">Dsin_024383</name>
</gene>